<dbReference type="InterPro" id="IPR035940">
    <property type="entry name" value="CAP_sf"/>
</dbReference>
<comment type="caution">
    <text evidence="3">The sequence shown here is derived from an EMBL/GenBank/DDBJ whole genome shotgun (WGS) entry which is preliminary data.</text>
</comment>
<evidence type="ECO:0000259" key="2">
    <source>
        <dbReference type="SMART" id="SM00198"/>
    </source>
</evidence>
<evidence type="ECO:0000313" key="3">
    <source>
        <dbReference type="EMBL" id="CAK7231386.1"/>
    </source>
</evidence>
<reference evidence="3 4" key="1">
    <citation type="submission" date="2024-01" db="EMBL/GenBank/DDBJ databases">
        <authorList>
            <person name="Allen C."/>
            <person name="Tagirdzhanova G."/>
        </authorList>
    </citation>
    <scope>NUCLEOTIDE SEQUENCE [LARGE SCALE GENOMIC DNA]</scope>
</reference>
<evidence type="ECO:0000313" key="4">
    <source>
        <dbReference type="Proteomes" id="UP001642406"/>
    </source>
</evidence>
<feature type="signal peptide" evidence="1">
    <location>
        <begin position="1"/>
        <end position="17"/>
    </location>
</feature>
<keyword evidence="4" id="KW-1185">Reference proteome</keyword>
<evidence type="ECO:0000256" key="1">
    <source>
        <dbReference type="SAM" id="SignalP"/>
    </source>
</evidence>
<proteinExistence type="predicted"/>
<feature type="chain" id="PRO_5047475389" description="SCP domain-containing protein" evidence="1">
    <location>
        <begin position="18"/>
        <end position="214"/>
    </location>
</feature>
<organism evidence="3 4">
    <name type="scientific">Sporothrix bragantina</name>
    <dbReference type="NCBI Taxonomy" id="671064"/>
    <lineage>
        <taxon>Eukaryota</taxon>
        <taxon>Fungi</taxon>
        <taxon>Dikarya</taxon>
        <taxon>Ascomycota</taxon>
        <taxon>Pezizomycotina</taxon>
        <taxon>Sordariomycetes</taxon>
        <taxon>Sordariomycetidae</taxon>
        <taxon>Ophiostomatales</taxon>
        <taxon>Ophiostomataceae</taxon>
        <taxon>Sporothrix</taxon>
    </lineage>
</organism>
<dbReference type="SUPFAM" id="SSF55797">
    <property type="entry name" value="PR-1-like"/>
    <property type="match status" value="1"/>
</dbReference>
<dbReference type="EMBL" id="CAWUHC010000094">
    <property type="protein sequence ID" value="CAK7231386.1"/>
    <property type="molecule type" value="Genomic_DNA"/>
</dbReference>
<dbReference type="InterPro" id="IPR001283">
    <property type="entry name" value="CRISP-related"/>
</dbReference>
<sequence>MKFSAAILALTTSLVSATPIARDATRVQQLQDRAAIGITQPTDYASVAINAHNIHRLNHSAPAASWNAQLAADAAIVAASCKFAHNQTVGGGGYGQNIASYGSSANLAASSPSLFVNRAVTDQWYNGELPLYPVAGYGQPTPDLTNFEAWGHFSQVVWVASTSVGCASQYCAAGTIFPTFNSWFTVCNYQATGNVATQYGKNVLPPLGMTTITV</sequence>
<feature type="domain" description="SCP" evidence="2">
    <location>
        <begin position="43"/>
        <end position="197"/>
    </location>
</feature>
<accession>A0ABP0CHM5</accession>
<dbReference type="InterPro" id="IPR014044">
    <property type="entry name" value="CAP_dom"/>
</dbReference>
<dbReference type="PRINTS" id="PR00837">
    <property type="entry name" value="V5TPXLIKE"/>
</dbReference>
<dbReference type="PROSITE" id="PS01009">
    <property type="entry name" value="CRISP_1"/>
    <property type="match status" value="1"/>
</dbReference>
<dbReference type="PANTHER" id="PTHR10334">
    <property type="entry name" value="CYSTEINE-RICH SECRETORY PROTEIN-RELATED"/>
    <property type="match status" value="1"/>
</dbReference>
<gene>
    <name evidence="3" type="ORF">SBRCBS47491_007913</name>
</gene>
<dbReference type="Pfam" id="PF00188">
    <property type="entry name" value="CAP"/>
    <property type="match status" value="1"/>
</dbReference>
<dbReference type="Gene3D" id="3.40.33.10">
    <property type="entry name" value="CAP"/>
    <property type="match status" value="1"/>
</dbReference>
<name>A0ABP0CHM5_9PEZI</name>
<keyword evidence="1" id="KW-0732">Signal</keyword>
<dbReference type="Proteomes" id="UP001642406">
    <property type="component" value="Unassembled WGS sequence"/>
</dbReference>
<protein>
    <recommendedName>
        <fullName evidence="2">SCP domain-containing protein</fullName>
    </recommendedName>
</protein>
<dbReference type="SMART" id="SM00198">
    <property type="entry name" value="SCP"/>
    <property type="match status" value="1"/>
</dbReference>
<dbReference type="InterPro" id="IPR018244">
    <property type="entry name" value="Allrgn_V5/Tpx1_CS"/>
</dbReference>